<gene>
    <name evidence="1" type="ORF">IPJ27_05095</name>
</gene>
<evidence type="ECO:0000313" key="2">
    <source>
        <dbReference type="Proteomes" id="UP000697998"/>
    </source>
</evidence>
<proteinExistence type="predicted"/>
<comment type="caution">
    <text evidence="1">The sequence shown here is derived from an EMBL/GenBank/DDBJ whole genome shotgun (WGS) entry which is preliminary data.</text>
</comment>
<dbReference type="InterPro" id="IPR016755">
    <property type="entry name" value="UCP019302"/>
</dbReference>
<reference evidence="1 2" key="1">
    <citation type="submission" date="2020-10" db="EMBL/GenBank/DDBJ databases">
        <title>Connecting structure to function with the recovery of over 1000 high-quality activated sludge metagenome-assembled genomes encoding full-length rRNA genes using long-read sequencing.</title>
        <authorList>
            <person name="Singleton C.M."/>
            <person name="Petriglieri F."/>
            <person name="Kristensen J.M."/>
            <person name="Kirkegaard R.H."/>
            <person name="Michaelsen T.Y."/>
            <person name="Andersen M.H."/>
            <person name="Karst S.M."/>
            <person name="Dueholm M.S."/>
            <person name="Nielsen P.H."/>
            <person name="Albertsen M."/>
        </authorList>
    </citation>
    <scope>NUCLEOTIDE SEQUENCE [LARGE SCALE GENOMIC DNA]</scope>
    <source>
        <strain evidence="1">EsbW_18-Q3-R4-48_BATAC.285</strain>
    </source>
</reference>
<organism evidence="1 2">
    <name type="scientific">Candidatus Accumulibacter proximus</name>
    <dbReference type="NCBI Taxonomy" id="2954385"/>
    <lineage>
        <taxon>Bacteria</taxon>
        <taxon>Pseudomonadati</taxon>
        <taxon>Pseudomonadota</taxon>
        <taxon>Betaproteobacteria</taxon>
        <taxon>Candidatus Accumulibacter</taxon>
    </lineage>
</organism>
<dbReference type="AlphaFoldDB" id="A0A935PVN0"/>
<name>A0A935PVN0_9PROT</name>
<evidence type="ECO:0000313" key="1">
    <source>
        <dbReference type="EMBL" id="MBK7674178.1"/>
    </source>
</evidence>
<sequence>MNKLPGISHLTAVTLLDVDGEVLATIENKAGSQSSLTVCSHLAETRAV</sequence>
<dbReference type="Pfam" id="PF10084">
    <property type="entry name" value="DUF2322"/>
    <property type="match status" value="1"/>
</dbReference>
<dbReference type="EMBL" id="JADJMH010000002">
    <property type="protein sequence ID" value="MBK7674178.1"/>
    <property type="molecule type" value="Genomic_DNA"/>
</dbReference>
<protein>
    <submittedName>
        <fullName evidence="1">DUF2322 family protein</fullName>
    </submittedName>
</protein>
<dbReference type="Proteomes" id="UP000697998">
    <property type="component" value="Unassembled WGS sequence"/>
</dbReference>
<accession>A0A935PVN0</accession>